<dbReference type="Proteomes" id="UP001155483">
    <property type="component" value="Unassembled WGS sequence"/>
</dbReference>
<dbReference type="EMBL" id="JAOTIF010000026">
    <property type="protein sequence ID" value="MCU7551976.1"/>
    <property type="molecule type" value="Genomic_DNA"/>
</dbReference>
<reference evidence="1" key="1">
    <citation type="submission" date="2022-09" db="EMBL/GenBank/DDBJ databases">
        <authorList>
            <person name="Yuan C."/>
            <person name="Ke Z."/>
        </authorList>
    </citation>
    <scope>NUCLEOTIDE SEQUENCE</scope>
    <source>
        <strain evidence="1">LB-8</strain>
    </source>
</reference>
<protein>
    <submittedName>
        <fullName evidence="1">Uncharacterized protein</fullName>
    </submittedName>
</protein>
<dbReference type="AlphaFoldDB" id="A0A9X3B9Z6"/>
<sequence length="61" mass="6933">MLTLKFQSARDLAFFQMVTGILDTYFDDDQLIVRGFLSEAEAELACNAFNAAIIETDLVYY</sequence>
<dbReference type="RefSeq" id="WP_279299413.1">
    <property type="nucleotide sequence ID" value="NZ_JAOTIF010000026.1"/>
</dbReference>
<name>A0A9X3B9Z6_9BACT</name>
<accession>A0A9X3B9Z6</accession>
<proteinExistence type="predicted"/>
<organism evidence="1 2">
    <name type="scientific">Paraflavisolibacter caeni</name>
    <dbReference type="NCBI Taxonomy" id="2982496"/>
    <lineage>
        <taxon>Bacteria</taxon>
        <taxon>Pseudomonadati</taxon>
        <taxon>Bacteroidota</taxon>
        <taxon>Chitinophagia</taxon>
        <taxon>Chitinophagales</taxon>
        <taxon>Chitinophagaceae</taxon>
        <taxon>Paraflavisolibacter</taxon>
    </lineage>
</organism>
<evidence type="ECO:0000313" key="2">
    <source>
        <dbReference type="Proteomes" id="UP001155483"/>
    </source>
</evidence>
<reference evidence="1" key="2">
    <citation type="submission" date="2023-04" db="EMBL/GenBank/DDBJ databases">
        <title>Paracnuella aquatica gen. nov., sp. nov., a member of the family Chitinophagaceae isolated from a hot spring.</title>
        <authorList>
            <person name="Wang C."/>
        </authorList>
    </citation>
    <scope>NUCLEOTIDE SEQUENCE</scope>
    <source>
        <strain evidence="1">LB-8</strain>
    </source>
</reference>
<comment type="caution">
    <text evidence="1">The sequence shown here is derived from an EMBL/GenBank/DDBJ whole genome shotgun (WGS) entry which is preliminary data.</text>
</comment>
<keyword evidence="2" id="KW-1185">Reference proteome</keyword>
<gene>
    <name evidence="1" type="ORF">OCK74_22845</name>
</gene>
<evidence type="ECO:0000313" key="1">
    <source>
        <dbReference type="EMBL" id="MCU7551976.1"/>
    </source>
</evidence>